<keyword evidence="3 6" id="KW-0812">Transmembrane</keyword>
<evidence type="ECO:0000256" key="4">
    <source>
        <dbReference type="ARBA" id="ARBA00022989"/>
    </source>
</evidence>
<dbReference type="GO" id="GO:0022857">
    <property type="term" value="F:transmembrane transporter activity"/>
    <property type="evidence" value="ECO:0007669"/>
    <property type="project" value="InterPro"/>
</dbReference>
<organism evidence="7 8">
    <name type="scientific">Trematosphaeria pertusa</name>
    <dbReference type="NCBI Taxonomy" id="390896"/>
    <lineage>
        <taxon>Eukaryota</taxon>
        <taxon>Fungi</taxon>
        <taxon>Dikarya</taxon>
        <taxon>Ascomycota</taxon>
        <taxon>Pezizomycotina</taxon>
        <taxon>Dothideomycetes</taxon>
        <taxon>Pleosporomycetidae</taxon>
        <taxon>Pleosporales</taxon>
        <taxon>Massarineae</taxon>
        <taxon>Trematosphaeriaceae</taxon>
        <taxon>Trematosphaeria</taxon>
    </lineage>
</organism>
<evidence type="ECO:0000313" key="8">
    <source>
        <dbReference type="Proteomes" id="UP000800094"/>
    </source>
</evidence>
<dbReference type="RefSeq" id="XP_033680587.1">
    <property type="nucleotide sequence ID" value="XM_033829680.1"/>
</dbReference>
<comment type="subcellular location">
    <subcellularLocation>
        <location evidence="1">Membrane</location>
        <topology evidence="1">Multi-pass membrane protein</topology>
    </subcellularLocation>
</comment>
<keyword evidence="4 6" id="KW-1133">Transmembrane helix</keyword>
<dbReference type="GO" id="GO:0016020">
    <property type="term" value="C:membrane"/>
    <property type="evidence" value="ECO:0007669"/>
    <property type="project" value="UniProtKB-SubCell"/>
</dbReference>
<dbReference type="PANTHER" id="PTHR43791">
    <property type="entry name" value="PERMEASE-RELATED"/>
    <property type="match status" value="1"/>
</dbReference>
<evidence type="ECO:0008006" key="9">
    <source>
        <dbReference type="Google" id="ProtNLM"/>
    </source>
</evidence>
<name>A0A6A6I7S7_9PLEO</name>
<feature type="transmembrane region" description="Helical" evidence="6">
    <location>
        <begin position="12"/>
        <end position="34"/>
    </location>
</feature>
<dbReference type="AlphaFoldDB" id="A0A6A6I7S7"/>
<dbReference type="SUPFAM" id="SSF103473">
    <property type="entry name" value="MFS general substrate transporter"/>
    <property type="match status" value="1"/>
</dbReference>
<dbReference type="PANTHER" id="PTHR43791:SF19">
    <property type="entry name" value="TRANSPORTER, PUTATIVE (AFU_ORTHOLOGUE AFUA_1G01812)-RELATED"/>
    <property type="match status" value="1"/>
</dbReference>
<sequence>MEEAIGMGGRDYNNALTIFFISYAGAEPITNLLLKRYSPRYFFTTIILLWGAIMTVMGCVQNQAGLLACRWFLGLAEAGLYPGVNNRK</sequence>
<keyword evidence="5 6" id="KW-0472">Membrane</keyword>
<dbReference type="GeneID" id="54583010"/>
<keyword evidence="2" id="KW-0813">Transport</keyword>
<gene>
    <name evidence="7" type="ORF">BU26DRAFT_522000</name>
</gene>
<keyword evidence="8" id="KW-1185">Reference proteome</keyword>
<evidence type="ECO:0000256" key="6">
    <source>
        <dbReference type="SAM" id="Phobius"/>
    </source>
</evidence>
<dbReference type="OrthoDB" id="2250022at2759"/>
<evidence type="ECO:0000313" key="7">
    <source>
        <dbReference type="EMBL" id="KAF2245583.1"/>
    </source>
</evidence>
<feature type="transmembrane region" description="Helical" evidence="6">
    <location>
        <begin position="41"/>
        <end position="58"/>
    </location>
</feature>
<dbReference type="Pfam" id="PF07690">
    <property type="entry name" value="MFS_1"/>
    <property type="match status" value="1"/>
</dbReference>
<dbReference type="EMBL" id="ML987200">
    <property type="protein sequence ID" value="KAF2245583.1"/>
    <property type="molecule type" value="Genomic_DNA"/>
</dbReference>
<dbReference type="Gene3D" id="1.20.1250.20">
    <property type="entry name" value="MFS general substrate transporter like domains"/>
    <property type="match status" value="1"/>
</dbReference>
<protein>
    <recommendedName>
        <fullName evidence="9">Major facilitator superfamily (MFS) profile domain-containing protein</fullName>
    </recommendedName>
</protein>
<evidence type="ECO:0000256" key="3">
    <source>
        <dbReference type="ARBA" id="ARBA00022692"/>
    </source>
</evidence>
<reference evidence="7" key="1">
    <citation type="journal article" date="2020" name="Stud. Mycol.">
        <title>101 Dothideomycetes genomes: a test case for predicting lifestyles and emergence of pathogens.</title>
        <authorList>
            <person name="Haridas S."/>
            <person name="Albert R."/>
            <person name="Binder M."/>
            <person name="Bloem J."/>
            <person name="Labutti K."/>
            <person name="Salamov A."/>
            <person name="Andreopoulos B."/>
            <person name="Baker S."/>
            <person name="Barry K."/>
            <person name="Bills G."/>
            <person name="Bluhm B."/>
            <person name="Cannon C."/>
            <person name="Castanera R."/>
            <person name="Culley D."/>
            <person name="Daum C."/>
            <person name="Ezra D."/>
            <person name="Gonzalez J."/>
            <person name="Henrissat B."/>
            <person name="Kuo A."/>
            <person name="Liang C."/>
            <person name="Lipzen A."/>
            <person name="Lutzoni F."/>
            <person name="Magnuson J."/>
            <person name="Mondo S."/>
            <person name="Nolan M."/>
            <person name="Ohm R."/>
            <person name="Pangilinan J."/>
            <person name="Park H.-J."/>
            <person name="Ramirez L."/>
            <person name="Alfaro M."/>
            <person name="Sun H."/>
            <person name="Tritt A."/>
            <person name="Yoshinaga Y."/>
            <person name="Zwiers L.-H."/>
            <person name="Turgeon B."/>
            <person name="Goodwin S."/>
            <person name="Spatafora J."/>
            <person name="Crous P."/>
            <person name="Grigoriev I."/>
        </authorList>
    </citation>
    <scope>NUCLEOTIDE SEQUENCE</scope>
    <source>
        <strain evidence="7">CBS 122368</strain>
    </source>
</reference>
<evidence type="ECO:0000256" key="5">
    <source>
        <dbReference type="ARBA" id="ARBA00023136"/>
    </source>
</evidence>
<dbReference type="InterPro" id="IPR036259">
    <property type="entry name" value="MFS_trans_sf"/>
</dbReference>
<proteinExistence type="predicted"/>
<evidence type="ECO:0000256" key="1">
    <source>
        <dbReference type="ARBA" id="ARBA00004141"/>
    </source>
</evidence>
<accession>A0A6A6I7S7</accession>
<dbReference type="InterPro" id="IPR011701">
    <property type="entry name" value="MFS"/>
</dbReference>
<evidence type="ECO:0000256" key="2">
    <source>
        <dbReference type="ARBA" id="ARBA00022448"/>
    </source>
</evidence>
<dbReference type="Proteomes" id="UP000800094">
    <property type="component" value="Unassembled WGS sequence"/>
</dbReference>